<keyword evidence="2" id="KW-0812">Transmembrane</keyword>
<evidence type="ECO:0000313" key="3">
    <source>
        <dbReference type="EMBL" id="OWK47440.1"/>
    </source>
</evidence>
<keyword evidence="2" id="KW-1133">Transmembrane helix</keyword>
<dbReference type="EMBL" id="NIDE01000001">
    <property type="protein sequence ID" value="OWK47440.1"/>
    <property type="molecule type" value="Genomic_DNA"/>
</dbReference>
<organism evidence="3 4">
    <name type="scientific">Fimbriiglobus ruber</name>
    <dbReference type="NCBI Taxonomy" id="1908690"/>
    <lineage>
        <taxon>Bacteria</taxon>
        <taxon>Pseudomonadati</taxon>
        <taxon>Planctomycetota</taxon>
        <taxon>Planctomycetia</taxon>
        <taxon>Gemmatales</taxon>
        <taxon>Gemmataceae</taxon>
        <taxon>Fimbriiglobus</taxon>
    </lineage>
</organism>
<reference evidence="4" key="1">
    <citation type="submission" date="2017-06" db="EMBL/GenBank/DDBJ databases">
        <title>Genome analysis of Fimbriiglobus ruber SP5, the first member of the order Planctomycetales with confirmed chitinolytic capability.</title>
        <authorList>
            <person name="Ravin N.V."/>
            <person name="Rakitin A.L."/>
            <person name="Ivanova A.A."/>
            <person name="Beletsky A.V."/>
            <person name="Kulichevskaya I.S."/>
            <person name="Mardanov A.V."/>
            <person name="Dedysh S.N."/>
        </authorList>
    </citation>
    <scope>NUCLEOTIDE SEQUENCE [LARGE SCALE GENOMIC DNA]</scope>
    <source>
        <strain evidence="4">SP5</strain>
    </source>
</reference>
<comment type="caution">
    <text evidence="3">The sequence shown here is derived from an EMBL/GenBank/DDBJ whole genome shotgun (WGS) entry which is preliminary data.</text>
</comment>
<evidence type="ECO:0008006" key="5">
    <source>
        <dbReference type="Google" id="ProtNLM"/>
    </source>
</evidence>
<dbReference type="RefSeq" id="WP_088252544.1">
    <property type="nucleotide sequence ID" value="NZ_NIDE01000001.1"/>
</dbReference>
<name>A0A225E143_9BACT</name>
<feature type="transmembrane region" description="Helical" evidence="2">
    <location>
        <begin position="153"/>
        <end position="175"/>
    </location>
</feature>
<dbReference type="Proteomes" id="UP000214646">
    <property type="component" value="Unassembled WGS sequence"/>
</dbReference>
<proteinExistence type="predicted"/>
<gene>
    <name evidence="3" type="ORF">FRUB_01139</name>
</gene>
<dbReference type="AlphaFoldDB" id="A0A225E143"/>
<dbReference type="Gene3D" id="1.10.10.1320">
    <property type="entry name" value="Anti-sigma factor, zinc-finger domain"/>
    <property type="match status" value="1"/>
</dbReference>
<evidence type="ECO:0000313" key="4">
    <source>
        <dbReference type="Proteomes" id="UP000214646"/>
    </source>
</evidence>
<evidence type="ECO:0000256" key="2">
    <source>
        <dbReference type="SAM" id="Phobius"/>
    </source>
</evidence>
<protein>
    <recommendedName>
        <fullName evidence="5">Transmembrane protein</fullName>
    </recommendedName>
</protein>
<keyword evidence="4" id="KW-1185">Reference proteome</keyword>
<accession>A0A225E143</accession>
<dbReference type="OrthoDB" id="265856at2"/>
<evidence type="ECO:0000256" key="1">
    <source>
        <dbReference type="SAM" id="MobiDB-lite"/>
    </source>
</evidence>
<feature type="region of interest" description="Disordered" evidence="1">
    <location>
        <begin position="1"/>
        <end position="41"/>
    </location>
</feature>
<feature type="compositionally biased region" description="Pro residues" evidence="1">
    <location>
        <begin position="1"/>
        <end position="10"/>
    </location>
</feature>
<dbReference type="InterPro" id="IPR041916">
    <property type="entry name" value="Anti_sigma_zinc_sf"/>
</dbReference>
<keyword evidence="2" id="KW-0472">Membrane</keyword>
<sequence length="616" mass="68037">MADAPKPPTGPDRRNAPGTPPPPVPPAAARAGDPDPDADLIAYLDGELDGAAARAVEARLASDPDARTKAEAYKKTFAMLDFLPKPEPSADFTTRTVTRLQPVVGSRSPSTSLPLATPVVAAPAGSAPVAPAVSQSGLASVQSTIVPAISRRLGWLGGLTWLLAGVVAAAGGYAAHAVLKPYVSPAPREPDELALSDLRVIEHLPLYLGVDDLDFLRQLDDPDLVSSDSPLFVVPAPVTMGTPAPAGAPARTETNRPEIPAATRDKLIAQFKSFPPARQQQLRQIDEQLHALPPADLEHFLRLLEGYAVWLDRLPDADRKEILTAPTPAARIEAVHQVHERAWRDSLPARVRDSFKHVADDKEKLRLVETWRQVERTRRDEWALARRQWDSVNTADRKPWPFSEPTLAKGVDEYIKTILKADITVKGEMPAGCRISRDEWLELKARAEAAQKDGKWFLYGLWIYQLANRHPYSPEPADKLPLTEPAQLPREFHQELRRKNLYVANEKRTTRGRWPEFALEVVDLAGKNGVRVPDALGPCRPGEFNATVNEFLSAKLIPRLTATERETLKKLEGKWPDYPKQVGALARKHDEPIPTVMLPGKPSLWSKYYSLTPRRP</sequence>